<evidence type="ECO:0000313" key="1">
    <source>
        <dbReference type="EMBL" id="MBD1598967.1"/>
    </source>
</evidence>
<gene>
    <name evidence="1" type="ORF">HAQ05_09645</name>
</gene>
<name>A0ABR7Z0N5_9PSED</name>
<dbReference type="RefSeq" id="WP_190419827.1">
    <property type="nucleotide sequence ID" value="NZ_JAAOCA010000010.1"/>
</dbReference>
<accession>A0ABR7Z0N5</accession>
<reference evidence="1 2" key="1">
    <citation type="journal article" date="2020" name="Insects">
        <title>Bacteria Belonging to Pseudomonas typographi sp. nov. from the Bark Beetle Ips typographus Have Genomic Potential to Aid in the Host Ecology.</title>
        <authorList>
            <person name="Peral-Aranega E."/>
            <person name="Saati-Santamaria Z."/>
            <person name="Kolarik M."/>
            <person name="Rivas R."/>
            <person name="Garcia-Fraile P."/>
        </authorList>
    </citation>
    <scope>NUCLEOTIDE SEQUENCE [LARGE SCALE GENOMIC DNA]</scope>
    <source>
        <strain evidence="1 2">CA3A</strain>
    </source>
</reference>
<evidence type="ECO:0000313" key="2">
    <source>
        <dbReference type="Proteomes" id="UP000805841"/>
    </source>
</evidence>
<dbReference type="EMBL" id="JAAOCA010000010">
    <property type="protein sequence ID" value="MBD1598967.1"/>
    <property type="molecule type" value="Genomic_DNA"/>
</dbReference>
<comment type="caution">
    <text evidence="1">The sequence shown here is derived from an EMBL/GenBank/DDBJ whole genome shotgun (WGS) entry which is preliminary data.</text>
</comment>
<sequence>MSKPLEYHFELYENSFTNDPIWSVKSSSPFPAAFIGDRFEHRTLADLSWNKLPTADQEFRVKDIEHLYWELNENIGHKLMVKLEIVEQTQDF</sequence>
<protein>
    <submittedName>
        <fullName evidence="1">Uncharacterized protein</fullName>
    </submittedName>
</protein>
<keyword evidence="2" id="KW-1185">Reference proteome</keyword>
<proteinExistence type="predicted"/>
<organism evidence="1 2">
    <name type="scientific">Pseudomonas typographi</name>
    <dbReference type="NCBI Taxonomy" id="2715964"/>
    <lineage>
        <taxon>Bacteria</taxon>
        <taxon>Pseudomonadati</taxon>
        <taxon>Pseudomonadota</taxon>
        <taxon>Gammaproteobacteria</taxon>
        <taxon>Pseudomonadales</taxon>
        <taxon>Pseudomonadaceae</taxon>
        <taxon>Pseudomonas</taxon>
    </lineage>
</organism>
<dbReference type="Proteomes" id="UP000805841">
    <property type="component" value="Unassembled WGS sequence"/>
</dbReference>